<sequence length="604" mass="67700">MQTPKPSRSVSSEVPQRTSPATPRSTRVAKAEGHESDSSASVHAPTKTPTERSPKVVERRSPRSPVTEKKRPSRISELESQLTQLQEDLKKTKDQLSSSEAGKRRAQQDAEEAKKQLQGMSAQVEDSQRQLVEFSAAEETRLQELRKISQERDRAWQSELEAIQKQHSVDSTALASAMGEIQRLKQQVENAVKSETAQAKHSEEAHVELQALKQDMAETLAALENLKIQLRTTEKAEDEARAMVSEAQQQLEMAKISVETLNSEGSKLRESLSSVTSELEESRAQVSSLEEIVKKLQADKFAEEVDLNELDKSGCGFWESEVEKLRSALEAAEIKCQEEHNQNTMQVQSAYEQLERMKTDCGLREAELESLLKNGRTEIAELKAALVDRESEVRKLAALNKELNAEREKARVVDSEMEAKLMKSITDIAELKANLMDKETELQSISEENETLKLELGKKETESRKSYEAVIAELEVARAAEREATMKLGYVTEEADKNSRRAARVAEQLEAAQSMNSEMEAELRRLRVQSDQWRKAAEAATAVLTTGNHGSFMERSGSLDSQYNTVAGKLMNSPFSDDLDDESPKKKDKNMLKRIGGLWKKSPK</sequence>
<feature type="compositionally biased region" description="Polar residues" evidence="4">
    <location>
        <begin position="1"/>
        <end position="25"/>
    </location>
</feature>
<evidence type="ECO:0000256" key="4">
    <source>
        <dbReference type="SAM" id="MobiDB-lite"/>
    </source>
</evidence>
<organism evidence="5 7">
    <name type="scientific">Phoenix dactylifera</name>
    <name type="common">Date palm</name>
    <dbReference type="NCBI Taxonomy" id="42345"/>
    <lineage>
        <taxon>Eukaryota</taxon>
        <taxon>Viridiplantae</taxon>
        <taxon>Streptophyta</taxon>
        <taxon>Embryophyta</taxon>
        <taxon>Tracheophyta</taxon>
        <taxon>Spermatophyta</taxon>
        <taxon>Magnoliopsida</taxon>
        <taxon>Liliopsida</taxon>
        <taxon>Arecaceae</taxon>
        <taxon>Coryphoideae</taxon>
        <taxon>Phoeniceae</taxon>
        <taxon>Phoenix</taxon>
    </lineage>
</organism>
<feature type="compositionally biased region" description="Basic and acidic residues" evidence="4">
    <location>
        <begin position="582"/>
        <end position="591"/>
    </location>
</feature>
<evidence type="ECO:0000313" key="5">
    <source>
        <dbReference type="Proteomes" id="UP000228380"/>
    </source>
</evidence>
<protein>
    <submittedName>
        <fullName evidence="6 7">Interactor of constitutive active ROPs 2, chloroplastic-like isoform X1</fullName>
    </submittedName>
</protein>
<feature type="region of interest" description="Disordered" evidence="4">
    <location>
        <begin position="1"/>
        <end position="125"/>
    </location>
</feature>
<feature type="region of interest" description="Disordered" evidence="4">
    <location>
        <begin position="571"/>
        <end position="604"/>
    </location>
</feature>
<dbReference type="AlphaFoldDB" id="A0A8B9A0T7"/>
<gene>
    <name evidence="6 7" type="primary">LOC103708855</name>
</gene>
<dbReference type="Proteomes" id="UP000228380">
    <property type="component" value="Chromosome 3"/>
</dbReference>
<comment type="similarity">
    <text evidence="1">Belongs to the ICR family.</text>
</comment>
<dbReference type="RefSeq" id="XP_038980196.1">
    <property type="nucleotide sequence ID" value="XM_039124268.1"/>
</dbReference>
<evidence type="ECO:0000256" key="2">
    <source>
        <dbReference type="ARBA" id="ARBA00023054"/>
    </source>
</evidence>
<evidence type="ECO:0000256" key="1">
    <source>
        <dbReference type="ARBA" id="ARBA00009778"/>
    </source>
</evidence>
<feature type="coiled-coil region" evidence="3">
    <location>
        <begin position="174"/>
        <end position="462"/>
    </location>
</feature>
<evidence type="ECO:0000313" key="7">
    <source>
        <dbReference type="RefSeq" id="XP_038980196.1"/>
    </source>
</evidence>
<dbReference type="InterPro" id="IPR029688">
    <property type="entry name" value="ICR"/>
</dbReference>
<feature type="compositionally biased region" description="Basic and acidic residues" evidence="4">
    <location>
        <begin position="101"/>
        <end position="115"/>
    </location>
</feature>
<dbReference type="PANTHER" id="PTHR34224:SF4">
    <property type="entry name" value="INTERACTOR OF CONSTITUTIVE ACTIVE ROPS 2, CHLOROPLASTIC"/>
    <property type="match status" value="1"/>
</dbReference>
<proteinExistence type="inferred from homology"/>
<dbReference type="GeneID" id="103708855"/>
<dbReference type="RefSeq" id="XP_038980195.1">
    <property type="nucleotide sequence ID" value="XM_039124267.1"/>
</dbReference>
<evidence type="ECO:0000313" key="6">
    <source>
        <dbReference type="RefSeq" id="XP_038980195.1"/>
    </source>
</evidence>
<keyword evidence="2 3" id="KW-0175">Coiled coil</keyword>
<accession>A0A8B9A0T7</accession>
<feature type="compositionally biased region" description="Basic and acidic residues" evidence="4">
    <location>
        <begin position="49"/>
        <end position="77"/>
    </location>
</feature>
<keyword evidence="5" id="KW-1185">Reference proteome</keyword>
<reference evidence="5" key="1">
    <citation type="journal article" date="2019" name="Nat. Commun.">
        <title>Genome-wide association mapping of date palm fruit traits.</title>
        <authorList>
            <person name="Hazzouri K.M."/>
            <person name="Gros-Balthazard M."/>
            <person name="Flowers J.M."/>
            <person name="Copetti D."/>
            <person name="Lemansour A."/>
            <person name="Lebrun M."/>
            <person name="Masmoudi K."/>
            <person name="Ferrand S."/>
            <person name="Dhar M.I."/>
            <person name="Fresquez Z.A."/>
            <person name="Rosas U."/>
            <person name="Zhang J."/>
            <person name="Talag J."/>
            <person name="Lee S."/>
            <person name="Kudrna D."/>
            <person name="Powell R.F."/>
            <person name="Leitch I.J."/>
            <person name="Krueger R.R."/>
            <person name="Wing R.A."/>
            <person name="Amiri K.M.A."/>
            <person name="Purugganan M.D."/>
        </authorList>
    </citation>
    <scope>NUCLEOTIDE SEQUENCE [LARGE SCALE GENOMIC DNA]</scope>
    <source>
        <strain evidence="5">cv. Khalas</strain>
    </source>
</reference>
<name>A0A8B9A0T7_PHODC</name>
<evidence type="ECO:0000256" key="3">
    <source>
        <dbReference type="SAM" id="Coils"/>
    </source>
</evidence>
<dbReference type="OrthoDB" id="1932291at2759"/>
<dbReference type="PANTHER" id="PTHR34224">
    <property type="entry name" value="INTERACTOR OF CONSTITUTIVE ACTIVE ROPS 2, CHLOROPLASTIC-RELATED"/>
    <property type="match status" value="1"/>
</dbReference>
<feature type="coiled-coil region" evidence="3">
    <location>
        <begin position="502"/>
        <end position="536"/>
    </location>
</feature>
<reference evidence="6 7" key="2">
    <citation type="submission" date="2025-04" db="UniProtKB">
        <authorList>
            <consortium name="RefSeq"/>
        </authorList>
    </citation>
    <scope>IDENTIFICATION</scope>
    <source>
        <tissue evidence="6 7">Young leaves</tissue>
    </source>
</reference>